<gene>
    <name evidence="1" type="ORF">Zmor_002233</name>
</gene>
<reference evidence="1" key="1">
    <citation type="journal article" date="2023" name="G3 (Bethesda)">
        <title>Whole genome assemblies of Zophobas morio and Tenebrio molitor.</title>
        <authorList>
            <person name="Kaur S."/>
            <person name="Stinson S.A."/>
            <person name="diCenzo G.C."/>
        </authorList>
    </citation>
    <scope>NUCLEOTIDE SEQUENCE</scope>
    <source>
        <strain evidence="1">QUZm001</strain>
    </source>
</reference>
<name>A0AA38MTF5_9CUCU</name>
<dbReference type="AlphaFoldDB" id="A0AA38MTF5"/>
<dbReference type="EMBL" id="JALNTZ010000001">
    <property type="protein sequence ID" value="KAJ3666802.1"/>
    <property type="molecule type" value="Genomic_DNA"/>
</dbReference>
<evidence type="ECO:0000313" key="1">
    <source>
        <dbReference type="EMBL" id="KAJ3666802.1"/>
    </source>
</evidence>
<proteinExistence type="predicted"/>
<accession>A0AA38MTF5</accession>
<dbReference type="Proteomes" id="UP001168821">
    <property type="component" value="Unassembled WGS sequence"/>
</dbReference>
<comment type="caution">
    <text evidence="1">The sequence shown here is derived from an EMBL/GenBank/DDBJ whole genome shotgun (WGS) entry which is preliminary data.</text>
</comment>
<keyword evidence="2" id="KW-1185">Reference proteome</keyword>
<organism evidence="1 2">
    <name type="scientific">Zophobas morio</name>
    <dbReference type="NCBI Taxonomy" id="2755281"/>
    <lineage>
        <taxon>Eukaryota</taxon>
        <taxon>Metazoa</taxon>
        <taxon>Ecdysozoa</taxon>
        <taxon>Arthropoda</taxon>
        <taxon>Hexapoda</taxon>
        <taxon>Insecta</taxon>
        <taxon>Pterygota</taxon>
        <taxon>Neoptera</taxon>
        <taxon>Endopterygota</taxon>
        <taxon>Coleoptera</taxon>
        <taxon>Polyphaga</taxon>
        <taxon>Cucujiformia</taxon>
        <taxon>Tenebrionidae</taxon>
        <taxon>Zophobas</taxon>
    </lineage>
</organism>
<sequence>MLLLYVRQDLTVPCVKKTDIKLEVVHVRPLEGPSKWPETRCCPKKGQRLRDGPLIKIKILQVNLAVATAMNEKVHIIAISEPSKACKTRRNTYMSLDGQAGFVNLKEKIQGYKKGKGFASVELDAYCFFIVYISTNSGVEAYKKFLDKLQDAV</sequence>
<protein>
    <submittedName>
        <fullName evidence="1">Uncharacterized protein</fullName>
    </submittedName>
</protein>
<evidence type="ECO:0000313" key="2">
    <source>
        <dbReference type="Proteomes" id="UP001168821"/>
    </source>
</evidence>